<name>A0A7S4F1B7_CHRCT</name>
<gene>
    <name evidence="5" type="ORF">PCAR00345_LOCUS18391</name>
</gene>
<dbReference type="InterPro" id="IPR025110">
    <property type="entry name" value="AMP-bd_C"/>
</dbReference>
<dbReference type="SUPFAM" id="SSF56801">
    <property type="entry name" value="Acetyl-CoA synthetase-like"/>
    <property type="match status" value="1"/>
</dbReference>
<dbReference type="Pfam" id="PF00501">
    <property type="entry name" value="AMP-binding"/>
    <property type="match status" value="1"/>
</dbReference>
<dbReference type="InterPro" id="IPR045851">
    <property type="entry name" value="AMP-bd_C_sf"/>
</dbReference>
<protein>
    <recommendedName>
        <fullName evidence="6">4-coumarate--CoA ligase</fullName>
    </recommendedName>
</protein>
<evidence type="ECO:0000256" key="2">
    <source>
        <dbReference type="ARBA" id="ARBA00022598"/>
    </source>
</evidence>
<dbReference type="AlphaFoldDB" id="A0A7S4F1B7"/>
<keyword evidence="2" id="KW-0436">Ligase</keyword>
<reference evidence="5" key="1">
    <citation type="submission" date="2021-01" db="EMBL/GenBank/DDBJ databases">
        <authorList>
            <person name="Corre E."/>
            <person name="Pelletier E."/>
            <person name="Niang G."/>
            <person name="Scheremetjew M."/>
            <person name="Finn R."/>
            <person name="Kale V."/>
            <person name="Holt S."/>
            <person name="Cochrane G."/>
            <person name="Meng A."/>
            <person name="Brown T."/>
            <person name="Cohen L."/>
        </authorList>
    </citation>
    <scope>NUCLEOTIDE SEQUENCE</scope>
    <source>
        <strain evidence="5">CCMP645</strain>
    </source>
</reference>
<dbReference type="PANTHER" id="PTHR24096">
    <property type="entry name" value="LONG-CHAIN-FATTY-ACID--COA LIGASE"/>
    <property type="match status" value="1"/>
</dbReference>
<feature type="domain" description="AMP-dependent synthetase/ligase" evidence="3">
    <location>
        <begin position="78"/>
        <end position="219"/>
    </location>
</feature>
<evidence type="ECO:0000256" key="1">
    <source>
        <dbReference type="ARBA" id="ARBA00006432"/>
    </source>
</evidence>
<feature type="domain" description="AMP-binding enzyme C-terminal" evidence="4">
    <location>
        <begin position="270"/>
        <end position="345"/>
    </location>
</feature>
<evidence type="ECO:0000313" key="5">
    <source>
        <dbReference type="EMBL" id="CAE0765779.1"/>
    </source>
</evidence>
<evidence type="ECO:0000259" key="3">
    <source>
        <dbReference type="Pfam" id="PF00501"/>
    </source>
</evidence>
<proteinExistence type="inferred from homology"/>
<dbReference type="Pfam" id="PF13193">
    <property type="entry name" value="AMP-binding_C"/>
    <property type="match status" value="1"/>
</dbReference>
<evidence type="ECO:0008006" key="6">
    <source>
        <dbReference type="Google" id="ProtNLM"/>
    </source>
</evidence>
<dbReference type="InterPro" id="IPR042099">
    <property type="entry name" value="ANL_N_sf"/>
</dbReference>
<organism evidence="5">
    <name type="scientific">Chrysotila carterae</name>
    <name type="common">Marine alga</name>
    <name type="synonym">Syracosphaera carterae</name>
    <dbReference type="NCBI Taxonomy" id="13221"/>
    <lineage>
        <taxon>Eukaryota</taxon>
        <taxon>Haptista</taxon>
        <taxon>Haptophyta</taxon>
        <taxon>Prymnesiophyceae</taxon>
        <taxon>Isochrysidales</taxon>
        <taxon>Isochrysidaceae</taxon>
        <taxon>Chrysotila</taxon>
    </lineage>
</organism>
<dbReference type="Gene3D" id="3.40.50.12780">
    <property type="entry name" value="N-terminal domain of ligase-like"/>
    <property type="match status" value="1"/>
</dbReference>
<dbReference type="FunFam" id="3.30.300.30:FF:000007">
    <property type="entry name" value="4-coumarate--CoA ligase 2"/>
    <property type="match status" value="1"/>
</dbReference>
<dbReference type="InterPro" id="IPR000873">
    <property type="entry name" value="AMP-dep_synth/lig_dom"/>
</dbReference>
<dbReference type="EMBL" id="HBIZ01028924">
    <property type="protein sequence ID" value="CAE0765779.1"/>
    <property type="molecule type" value="Transcribed_RNA"/>
</dbReference>
<dbReference type="PANTHER" id="PTHR24096:SF149">
    <property type="entry name" value="AMP-BINDING DOMAIN-CONTAINING PROTEIN-RELATED"/>
    <property type="match status" value="1"/>
</dbReference>
<dbReference type="Gene3D" id="3.30.300.30">
    <property type="match status" value="1"/>
</dbReference>
<dbReference type="GO" id="GO:0016405">
    <property type="term" value="F:CoA-ligase activity"/>
    <property type="evidence" value="ECO:0007669"/>
    <property type="project" value="TreeGrafter"/>
</dbReference>
<sequence length="368" mass="39957">MTVYYATSSPNRSGLQSKIHVYLLTGTSPPNFSFANYPPTGTLTGTSTYPPSPSLTTYPPVHSLVLLPAHLLPRSHVQVLMPKFEPDRFLKAIQDYKITQAPVVPPIIVFLTKHPMVEQYDLSSLRSILSGAAPLDAHLQAAVAERLRCACRQGYGMTELSPIVSFSPRDPDAIVLGSCGKLAANTTVKIVDSLTREALPVGSEGELCVKGPQVMQGYLNRPDATAESIDADGFLITGDLARIDETGTLFIGDRVKELIKVKGFQVAPAELEGLLLKHTDVADVCVIGVPDERHGQLPCAYVVPRNEAHLDAEILLDFLKPHVAEFKLPQTFRFVDSVPKSASGKLLRRAIAELEAKRGSEAEGIKQE</sequence>
<comment type="similarity">
    <text evidence="1">Belongs to the ATP-dependent AMP-binding enzyme family.</text>
</comment>
<evidence type="ECO:0000259" key="4">
    <source>
        <dbReference type="Pfam" id="PF13193"/>
    </source>
</evidence>
<accession>A0A7S4F1B7</accession>